<dbReference type="InterPro" id="IPR050061">
    <property type="entry name" value="MurCDEF_pg_biosynth"/>
</dbReference>
<reference evidence="2" key="1">
    <citation type="submission" date="2018-05" db="EMBL/GenBank/DDBJ databases">
        <authorList>
            <person name="Lanie J.A."/>
            <person name="Ng W.-L."/>
            <person name="Kazmierczak K.M."/>
            <person name="Andrzejewski T.M."/>
            <person name="Davidsen T.M."/>
            <person name="Wayne K.J."/>
            <person name="Tettelin H."/>
            <person name="Glass J.I."/>
            <person name="Rusch D."/>
            <person name="Podicherti R."/>
            <person name="Tsui H.-C.T."/>
            <person name="Winkler M.E."/>
        </authorList>
    </citation>
    <scope>NUCLEOTIDE SEQUENCE</scope>
</reference>
<dbReference type="PRINTS" id="PR01758">
    <property type="entry name" value="CAPSULEPROTB"/>
</dbReference>
<name>A0A381VB91_9ZZZZ</name>
<dbReference type="GO" id="GO:0005524">
    <property type="term" value="F:ATP binding"/>
    <property type="evidence" value="ECO:0007669"/>
    <property type="project" value="InterPro"/>
</dbReference>
<gene>
    <name evidence="2" type="ORF">METZ01_LOCUS90490</name>
</gene>
<evidence type="ECO:0000259" key="1">
    <source>
        <dbReference type="Pfam" id="PF08245"/>
    </source>
</evidence>
<dbReference type="GO" id="GO:0016881">
    <property type="term" value="F:acid-amino acid ligase activity"/>
    <property type="evidence" value="ECO:0007669"/>
    <property type="project" value="InterPro"/>
</dbReference>
<organism evidence="2">
    <name type="scientific">marine metagenome</name>
    <dbReference type="NCBI Taxonomy" id="408172"/>
    <lineage>
        <taxon>unclassified sequences</taxon>
        <taxon>metagenomes</taxon>
        <taxon>ecological metagenomes</taxon>
    </lineage>
</organism>
<dbReference type="GO" id="GO:0045227">
    <property type="term" value="P:capsule polysaccharide biosynthetic process"/>
    <property type="evidence" value="ECO:0007669"/>
    <property type="project" value="InterPro"/>
</dbReference>
<evidence type="ECO:0000313" key="2">
    <source>
        <dbReference type="EMBL" id="SVA37636.1"/>
    </source>
</evidence>
<dbReference type="Pfam" id="PF08245">
    <property type="entry name" value="Mur_ligase_M"/>
    <property type="match status" value="1"/>
</dbReference>
<dbReference type="PANTHER" id="PTHR43445:SF1">
    <property type="entry name" value="PGA SYNTHASE CAPB"/>
    <property type="match status" value="1"/>
</dbReference>
<dbReference type="NCBIfam" id="TIGR04012">
    <property type="entry name" value="poly_gGlu_PgsB"/>
    <property type="match status" value="1"/>
</dbReference>
<dbReference type="SUPFAM" id="SSF53623">
    <property type="entry name" value="MurD-like peptide ligases, catalytic domain"/>
    <property type="match status" value="1"/>
</dbReference>
<dbReference type="Gene3D" id="3.40.1190.10">
    <property type="entry name" value="Mur-like, catalytic domain"/>
    <property type="match status" value="1"/>
</dbReference>
<dbReference type="InterPro" id="IPR008337">
    <property type="entry name" value="Capsule_biosynth_CapB"/>
</dbReference>
<dbReference type="AlphaFoldDB" id="A0A381VB91"/>
<dbReference type="GO" id="GO:0016020">
    <property type="term" value="C:membrane"/>
    <property type="evidence" value="ECO:0007669"/>
    <property type="project" value="InterPro"/>
</dbReference>
<proteinExistence type="predicted"/>
<dbReference type="InterPro" id="IPR013221">
    <property type="entry name" value="Mur_ligase_cen"/>
</dbReference>
<dbReference type="EMBL" id="UINC01008358">
    <property type="protein sequence ID" value="SVA37636.1"/>
    <property type="molecule type" value="Genomic_DNA"/>
</dbReference>
<dbReference type="PANTHER" id="PTHR43445">
    <property type="entry name" value="UDP-N-ACETYLMURAMATE--L-ALANINE LIGASE-RELATED"/>
    <property type="match status" value="1"/>
</dbReference>
<accession>A0A381VB91</accession>
<protein>
    <recommendedName>
        <fullName evidence="1">Mur ligase central domain-containing protein</fullName>
    </recommendedName>
</protein>
<sequence>MIELTLGILLFILIGLGLVESHFHRLSLAQLPIRIHVNGSRGKSSVTRLIAAGLRAGGLKTLAKTTGTAPRIIDEKGKDRIIHRLRDASIGEQVRLLRNFAKKKPDAVVLECMAVNPQYQWVAEQNMIQSTVSVITNVRPDHLDEMGSTLADNAMSLSNTIPFNGKLVTSEKEMGSVLEQVSEKRNTEFNIVAGDEVTPEYLGRFPYLEHKDNIALALKVCELSGVEKETALEGMVHTHPDPGATIIWELNCNGTQNYFVNVFAANDPTSTLDIWHQLQEKIIDSPTCIFLNTRDDRRYRTNQLLSLIYTQIKPDALIVRGEKLGSKFHDYQQDNPHIKSVQLPYKIGIKEMVAEFSKFENYYIVGIGNMVGWGEKFVQDLKKYRV</sequence>
<feature type="domain" description="Mur ligase central" evidence="1">
    <location>
        <begin position="37"/>
        <end position="188"/>
    </location>
</feature>
<dbReference type="InterPro" id="IPR036565">
    <property type="entry name" value="Mur-like_cat_sf"/>
</dbReference>